<dbReference type="GO" id="GO:0005886">
    <property type="term" value="C:plasma membrane"/>
    <property type="evidence" value="ECO:0007669"/>
    <property type="project" value="UniProtKB-SubCell"/>
</dbReference>
<dbReference type="CDD" id="cd14264">
    <property type="entry name" value="DAGK_IM"/>
    <property type="match status" value="1"/>
</dbReference>
<evidence type="ECO:0000256" key="1">
    <source>
        <dbReference type="ARBA" id="ARBA00004429"/>
    </source>
</evidence>
<keyword evidence="10 23" id="KW-0479">Metal-binding</keyword>
<evidence type="ECO:0000256" key="14">
    <source>
        <dbReference type="ARBA" id="ARBA00022842"/>
    </source>
</evidence>
<keyword evidence="15 24" id="KW-1133">Transmembrane helix</keyword>
<keyword evidence="19 24" id="KW-1208">Phospholipid metabolism</keyword>
<evidence type="ECO:0000256" key="20">
    <source>
        <dbReference type="PIRSR" id="PIRSR600829-1"/>
    </source>
</evidence>
<dbReference type="GO" id="GO:0046872">
    <property type="term" value="F:metal ion binding"/>
    <property type="evidence" value="ECO:0007669"/>
    <property type="project" value="UniProtKB-KW"/>
</dbReference>
<feature type="binding site" evidence="22">
    <location>
        <position position="10"/>
    </location>
    <ligand>
        <name>ATP</name>
        <dbReference type="ChEBI" id="CHEBI:30616"/>
    </ligand>
</feature>
<evidence type="ECO:0000256" key="21">
    <source>
        <dbReference type="PIRSR" id="PIRSR600829-2"/>
    </source>
</evidence>
<name>A0A7W2YK13_9GAMM</name>
<reference evidence="25 26" key="1">
    <citation type="submission" date="2020-07" db="EMBL/GenBank/DDBJ databases">
        <title>Halieaceae bacterium, F7430, whole genome shotgun sequencing project.</title>
        <authorList>
            <person name="Jiang S."/>
            <person name="Liu Z.W."/>
            <person name="Du Z.J."/>
        </authorList>
    </citation>
    <scope>NUCLEOTIDE SEQUENCE [LARGE SCALE GENOMIC DNA]</scope>
    <source>
        <strain evidence="25 26">F7430</strain>
    </source>
</reference>
<dbReference type="GO" id="GO:0004143">
    <property type="term" value="F:ATP-dependent diacylglycerol kinase activity"/>
    <property type="evidence" value="ECO:0007669"/>
    <property type="project" value="UniProtKB-EC"/>
</dbReference>
<evidence type="ECO:0000256" key="16">
    <source>
        <dbReference type="ARBA" id="ARBA00023098"/>
    </source>
</evidence>
<comment type="cofactor">
    <cofactor evidence="23">
        <name>Mg(2+)</name>
        <dbReference type="ChEBI" id="CHEBI:18420"/>
    </cofactor>
    <text evidence="23">Mn(2+), Zn(2+), Cd(2+) and Co(2+) support activity to lesser extents.</text>
</comment>
<keyword evidence="9 24" id="KW-0812">Transmembrane</keyword>
<dbReference type="InterPro" id="IPR000829">
    <property type="entry name" value="DAGK"/>
</dbReference>
<feature type="binding site" evidence="23">
    <location>
        <position position="29"/>
    </location>
    <ligand>
        <name>a divalent metal cation</name>
        <dbReference type="ChEBI" id="CHEBI:60240"/>
    </ligand>
</feature>
<evidence type="ECO:0000256" key="22">
    <source>
        <dbReference type="PIRSR" id="PIRSR600829-3"/>
    </source>
</evidence>
<evidence type="ECO:0000256" key="5">
    <source>
        <dbReference type="ARBA" id="ARBA00022475"/>
    </source>
</evidence>
<dbReference type="InterPro" id="IPR033718">
    <property type="entry name" value="DAGK_prok"/>
</dbReference>
<keyword evidence="8 24" id="KW-0808">Transferase</keyword>
<keyword evidence="5" id="KW-1003">Cell membrane</keyword>
<dbReference type="RefSeq" id="WP_182173495.1">
    <property type="nucleotide sequence ID" value="NZ_JACFXU010000015.1"/>
</dbReference>
<evidence type="ECO:0000256" key="19">
    <source>
        <dbReference type="ARBA" id="ARBA00023264"/>
    </source>
</evidence>
<evidence type="ECO:0000256" key="9">
    <source>
        <dbReference type="ARBA" id="ARBA00022692"/>
    </source>
</evidence>
<feature type="transmembrane region" description="Helical" evidence="24">
    <location>
        <begin position="100"/>
        <end position="123"/>
    </location>
</feature>
<evidence type="ECO:0000313" key="26">
    <source>
        <dbReference type="Proteomes" id="UP000539350"/>
    </source>
</evidence>
<comment type="catalytic activity">
    <reaction evidence="24">
        <text>a 1,2-diacyl-sn-glycerol + ATP = a 1,2-diacyl-sn-glycero-3-phosphate + ADP + H(+)</text>
        <dbReference type="Rhea" id="RHEA:10272"/>
        <dbReference type="ChEBI" id="CHEBI:15378"/>
        <dbReference type="ChEBI" id="CHEBI:17815"/>
        <dbReference type="ChEBI" id="CHEBI:30616"/>
        <dbReference type="ChEBI" id="CHEBI:58608"/>
        <dbReference type="ChEBI" id="CHEBI:456216"/>
        <dbReference type="EC" id="2.7.1.107"/>
    </reaction>
</comment>
<protein>
    <recommendedName>
        <fullName evidence="4 24">Diacylglycerol kinase</fullName>
        <ecNumber evidence="3 24">2.7.1.107</ecNumber>
    </recommendedName>
</protein>
<keyword evidence="26" id="KW-1185">Reference proteome</keyword>
<evidence type="ECO:0000256" key="24">
    <source>
        <dbReference type="RuleBase" id="RU363065"/>
    </source>
</evidence>
<keyword evidence="14 23" id="KW-0460">Magnesium</keyword>
<keyword evidence="11 22" id="KW-0547">Nucleotide-binding</keyword>
<feature type="binding site" evidence="21">
    <location>
        <begin position="31"/>
        <end position="35"/>
    </location>
    <ligand>
        <name>substrate</name>
    </ligand>
</feature>
<evidence type="ECO:0000256" key="23">
    <source>
        <dbReference type="PIRSR" id="PIRSR600829-4"/>
    </source>
</evidence>
<keyword evidence="17 24" id="KW-0472">Membrane</keyword>
<evidence type="ECO:0000256" key="2">
    <source>
        <dbReference type="ARBA" id="ARBA00005967"/>
    </source>
</evidence>
<dbReference type="PANTHER" id="PTHR34299">
    <property type="entry name" value="DIACYLGLYCEROL KINASE"/>
    <property type="match status" value="1"/>
</dbReference>
<keyword evidence="16 24" id="KW-0443">Lipid metabolism</keyword>
<evidence type="ECO:0000256" key="13">
    <source>
        <dbReference type="ARBA" id="ARBA00022840"/>
    </source>
</evidence>
<comment type="caution">
    <text evidence="25">The sequence shown here is derived from an EMBL/GenBank/DDBJ whole genome shotgun (WGS) entry which is preliminary data.</text>
</comment>
<keyword evidence="6" id="KW-0444">Lipid biosynthesis</keyword>
<organism evidence="25 26">
    <name type="scientific">Sediminihaliea albiluteola</name>
    <dbReference type="NCBI Taxonomy" id="2758564"/>
    <lineage>
        <taxon>Bacteria</taxon>
        <taxon>Pseudomonadati</taxon>
        <taxon>Pseudomonadota</taxon>
        <taxon>Gammaproteobacteria</taxon>
        <taxon>Cellvibrionales</taxon>
        <taxon>Halieaceae</taxon>
        <taxon>Sediminihaliea</taxon>
    </lineage>
</organism>
<sequence>MKPGEQGIARLISATRYSWLGFKAAWKYEAAFRQELILTAIGVPLAIFLARDLSEFLFLVASLLLVLIVELANSAIEALVDRVGDEYHELSGRAKDLGSAMVFVALVSAALTWLTVLLSIVIAS</sequence>
<feature type="binding site" evidence="22">
    <location>
        <begin position="86"/>
        <end position="88"/>
    </location>
    <ligand>
        <name>ATP</name>
        <dbReference type="ChEBI" id="CHEBI:30616"/>
    </ligand>
</feature>
<feature type="transmembrane region" description="Helical" evidence="24">
    <location>
        <begin position="56"/>
        <end position="80"/>
    </location>
</feature>
<evidence type="ECO:0000256" key="10">
    <source>
        <dbReference type="ARBA" id="ARBA00022723"/>
    </source>
</evidence>
<evidence type="ECO:0000256" key="8">
    <source>
        <dbReference type="ARBA" id="ARBA00022679"/>
    </source>
</evidence>
<dbReference type="GO" id="GO:0005524">
    <property type="term" value="F:ATP binding"/>
    <property type="evidence" value="ECO:0007669"/>
    <property type="project" value="UniProtKB-KW"/>
</dbReference>
<evidence type="ECO:0000256" key="17">
    <source>
        <dbReference type="ARBA" id="ARBA00023136"/>
    </source>
</evidence>
<comment type="similarity">
    <text evidence="2 24">Belongs to the bacterial diacylglycerol kinase family.</text>
</comment>
<dbReference type="InterPro" id="IPR036945">
    <property type="entry name" value="DAGK_sf"/>
</dbReference>
<dbReference type="AlphaFoldDB" id="A0A7W2YK13"/>
<dbReference type="Proteomes" id="UP000539350">
    <property type="component" value="Unassembled WGS sequence"/>
</dbReference>
<feature type="binding site" evidence="21">
    <location>
        <position position="10"/>
    </location>
    <ligand>
        <name>substrate</name>
    </ligand>
</feature>
<proteinExistence type="inferred from homology"/>
<feature type="active site" description="Proton acceptor" evidence="20">
    <location>
        <position position="70"/>
    </location>
</feature>
<dbReference type="GO" id="GO:0006654">
    <property type="term" value="P:phosphatidic acid biosynthetic process"/>
    <property type="evidence" value="ECO:0007669"/>
    <property type="project" value="InterPro"/>
</dbReference>
<evidence type="ECO:0000256" key="12">
    <source>
        <dbReference type="ARBA" id="ARBA00022777"/>
    </source>
</evidence>
<feature type="binding site" evidence="22">
    <location>
        <position position="17"/>
    </location>
    <ligand>
        <name>ATP</name>
        <dbReference type="ChEBI" id="CHEBI:30616"/>
    </ligand>
</feature>
<feature type="binding site" evidence="21">
    <location>
        <position position="70"/>
    </location>
    <ligand>
        <name>substrate</name>
    </ligand>
</feature>
<feature type="binding site" evidence="21">
    <location>
        <begin position="14"/>
        <end position="19"/>
    </location>
    <ligand>
        <name>substrate</name>
    </ligand>
</feature>
<keyword evidence="18" id="KW-0594">Phospholipid biosynthesis</keyword>
<feature type="binding site" evidence="22">
    <location>
        <position position="29"/>
    </location>
    <ligand>
        <name>ATP</name>
        <dbReference type="ChEBI" id="CHEBI:30616"/>
    </ligand>
</feature>
<gene>
    <name evidence="25" type="ORF">H2508_11210</name>
</gene>
<feature type="binding site" evidence="22">
    <location>
        <position position="77"/>
    </location>
    <ligand>
        <name>ATP</name>
        <dbReference type="ChEBI" id="CHEBI:30616"/>
    </ligand>
</feature>
<dbReference type="EC" id="2.7.1.107" evidence="3 24"/>
<feature type="transmembrane region" description="Helical" evidence="24">
    <location>
        <begin position="30"/>
        <end position="49"/>
    </location>
</feature>
<evidence type="ECO:0000256" key="4">
    <source>
        <dbReference type="ARBA" id="ARBA00017575"/>
    </source>
</evidence>
<feature type="binding site" evidence="22">
    <location>
        <begin position="95"/>
        <end position="96"/>
    </location>
    <ligand>
        <name>ATP</name>
        <dbReference type="ChEBI" id="CHEBI:30616"/>
    </ligand>
</feature>
<keyword evidence="13 22" id="KW-0067">ATP-binding</keyword>
<evidence type="ECO:0000256" key="6">
    <source>
        <dbReference type="ARBA" id="ARBA00022516"/>
    </source>
</evidence>
<comment type="subcellular location">
    <subcellularLocation>
        <location evidence="1 24">Cell inner membrane</location>
        <topology evidence="1 24">Multi-pass membrane protein</topology>
    </subcellularLocation>
</comment>
<dbReference type="EMBL" id="JACFXU010000015">
    <property type="protein sequence ID" value="MBA6413677.1"/>
    <property type="molecule type" value="Genomic_DNA"/>
</dbReference>
<feature type="binding site" evidence="21">
    <location>
        <position position="99"/>
    </location>
    <ligand>
        <name>substrate</name>
    </ligand>
</feature>
<keyword evidence="7 24" id="KW-0997">Cell inner membrane</keyword>
<dbReference type="Gene3D" id="1.10.287.3610">
    <property type="match status" value="1"/>
</dbReference>
<evidence type="ECO:0000256" key="11">
    <source>
        <dbReference type="ARBA" id="ARBA00022741"/>
    </source>
</evidence>
<feature type="binding site" evidence="23">
    <location>
        <position position="77"/>
    </location>
    <ligand>
        <name>a divalent metal cation</name>
        <dbReference type="ChEBI" id="CHEBI:60240"/>
    </ligand>
</feature>
<dbReference type="PANTHER" id="PTHR34299:SF1">
    <property type="entry name" value="DIACYLGLYCEROL KINASE"/>
    <property type="match status" value="1"/>
</dbReference>
<keyword evidence="12 24" id="KW-0418">Kinase</keyword>
<evidence type="ECO:0000313" key="25">
    <source>
        <dbReference type="EMBL" id="MBA6413677.1"/>
    </source>
</evidence>
<evidence type="ECO:0000256" key="7">
    <source>
        <dbReference type="ARBA" id="ARBA00022519"/>
    </source>
</evidence>
<dbReference type="Pfam" id="PF01219">
    <property type="entry name" value="DAGK_prokar"/>
    <property type="match status" value="1"/>
</dbReference>
<evidence type="ECO:0000256" key="18">
    <source>
        <dbReference type="ARBA" id="ARBA00023209"/>
    </source>
</evidence>
<accession>A0A7W2YK13</accession>
<comment type="function">
    <text evidence="24">Catalyzes the ATP-dependent phosphorylation of sn-l,2-diacylglycerol (DAG) to phosphatidic acid. Involved in the recycling of diacylglycerol produced as a by-product during membrane-derived oligosaccharide (MDO) biosynthesis.</text>
</comment>
<evidence type="ECO:0000256" key="3">
    <source>
        <dbReference type="ARBA" id="ARBA00012133"/>
    </source>
</evidence>
<evidence type="ECO:0000256" key="15">
    <source>
        <dbReference type="ARBA" id="ARBA00022989"/>
    </source>
</evidence>